<accession>A0A7X2IPN9</accession>
<sequence>MNIFLIDAGNTRIKWALAAPDAPLGRWLAYGAVMHADAAQLPDAWRAALAAHGPVGKVIAANVAGADMRASLETMLAQTGVAQSSAIDWFASVGERAGVRNGYRTHGQLGCDRFAAAIGAHALMPGQALIVANCGTATTIDAVTADGAFLGGMILPGLGLMATSLARNTAQLPQVAQGGKLPSGFADNTDDAILSGLLAAQAGAIERACALHGAQACLVSGGASQYIVPALGAHVPYRLVDNIVLTGLHAAARSD</sequence>
<feature type="binding site" evidence="16">
    <location>
        <begin position="7"/>
        <end position="14"/>
    </location>
    <ligand>
        <name>ATP</name>
        <dbReference type="ChEBI" id="CHEBI:30616"/>
    </ligand>
</feature>
<comment type="pathway">
    <text evidence="4 16">Cofactor biosynthesis; coenzyme A biosynthesis; CoA from (R)-pantothenate: step 1/5.</text>
</comment>
<evidence type="ECO:0000313" key="17">
    <source>
        <dbReference type="EMBL" id="MRV73268.1"/>
    </source>
</evidence>
<proteinExistence type="inferred from homology"/>
<evidence type="ECO:0000256" key="10">
    <source>
        <dbReference type="ARBA" id="ARBA00022777"/>
    </source>
</evidence>
<evidence type="ECO:0000256" key="15">
    <source>
        <dbReference type="ARBA" id="ARBA00040883"/>
    </source>
</evidence>
<evidence type="ECO:0000256" key="1">
    <source>
        <dbReference type="ARBA" id="ARBA00001206"/>
    </source>
</evidence>
<dbReference type="GO" id="GO:0005737">
    <property type="term" value="C:cytoplasm"/>
    <property type="evidence" value="ECO:0007669"/>
    <property type="project" value="UniProtKB-SubCell"/>
</dbReference>
<feature type="binding site" evidence="16">
    <location>
        <begin position="110"/>
        <end position="113"/>
    </location>
    <ligand>
        <name>substrate</name>
    </ligand>
</feature>
<keyword evidence="10 16" id="KW-0418">Kinase</keyword>
<evidence type="ECO:0000256" key="14">
    <source>
        <dbReference type="ARBA" id="ARBA00038036"/>
    </source>
</evidence>
<evidence type="ECO:0000313" key="18">
    <source>
        <dbReference type="Proteomes" id="UP000446768"/>
    </source>
</evidence>
<comment type="subunit">
    <text evidence="5 16">Homodimer.</text>
</comment>
<dbReference type="EC" id="2.7.1.33" evidence="6 16"/>
<dbReference type="GO" id="GO:0015937">
    <property type="term" value="P:coenzyme A biosynthetic process"/>
    <property type="evidence" value="ECO:0007669"/>
    <property type="project" value="UniProtKB-UniRule"/>
</dbReference>
<comment type="function">
    <text evidence="16">Catalyzes the phosphorylation of pantothenate (Pan), the first step in CoA biosynthesis.</text>
</comment>
<feature type="binding site" evidence="16">
    <location>
        <position position="103"/>
    </location>
    <ligand>
        <name>substrate</name>
    </ligand>
</feature>
<dbReference type="RefSeq" id="WP_154375650.1">
    <property type="nucleotide sequence ID" value="NZ_WKJJ01000009.1"/>
</dbReference>
<dbReference type="HAMAP" id="MF_01274">
    <property type="entry name" value="Pantothen_kinase_3"/>
    <property type="match status" value="1"/>
</dbReference>
<dbReference type="UniPathway" id="UPA00241">
    <property type="reaction ID" value="UER00352"/>
</dbReference>
<dbReference type="Proteomes" id="UP000446768">
    <property type="component" value="Unassembled WGS sequence"/>
</dbReference>
<keyword evidence="13 16" id="KW-0173">Coenzyme A biosynthesis</keyword>
<evidence type="ECO:0000256" key="7">
    <source>
        <dbReference type="ARBA" id="ARBA00022490"/>
    </source>
</evidence>
<dbReference type="EMBL" id="WKJJ01000009">
    <property type="protein sequence ID" value="MRV73268.1"/>
    <property type="molecule type" value="Genomic_DNA"/>
</dbReference>
<evidence type="ECO:0000256" key="16">
    <source>
        <dbReference type="HAMAP-Rule" id="MF_01274"/>
    </source>
</evidence>
<evidence type="ECO:0000256" key="12">
    <source>
        <dbReference type="ARBA" id="ARBA00022958"/>
    </source>
</evidence>
<comment type="catalytic activity">
    <reaction evidence="1 16">
        <text>(R)-pantothenate + ATP = (R)-4'-phosphopantothenate + ADP + H(+)</text>
        <dbReference type="Rhea" id="RHEA:16373"/>
        <dbReference type="ChEBI" id="CHEBI:10986"/>
        <dbReference type="ChEBI" id="CHEBI:15378"/>
        <dbReference type="ChEBI" id="CHEBI:29032"/>
        <dbReference type="ChEBI" id="CHEBI:30616"/>
        <dbReference type="ChEBI" id="CHEBI:456216"/>
        <dbReference type="EC" id="2.7.1.33"/>
    </reaction>
</comment>
<keyword evidence="11 16" id="KW-0067">ATP-binding</keyword>
<dbReference type="InterPro" id="IPR004619">
    <property type="entry name" value="Type_III_PanK"/>
</dbReference>
<comment type="similarity">
    <text evidence="14 16">Belongs to the type III pantothenate kinase family.</text>
</comment>
<evidence type="ECO:0000256" key="5">
    <source>
        <dbReference type="ARBA" id="ARBA00011738"/>
    </source>
</evidence>
<dbReference type="Pfam" id="PF03309">
    <property type="entry name" value="Pan_kinase"/>
    <property type="match status" value="1"/>
</dbReference>
<feature type="active site" description="Proton acceptor" evidence="16">
    <location>
        <position position="112"/>
    </location>
</feature>
<evidence type="ECO:0000256" key="13">
    <source>
        <dbReference type="ARBA" id="ARBA00022993"/>
    </source>
</evidence>
<organism evidence="17 18">
    <name type="scientific">Pseudoduganella rivuli</name>
    <dbReference type="NCBI Taxonomy" id="2666085"/>
    <lineage>
        <taxon>Bacteria</taxon>
        <taxon>Pseudomonadati</taxon>
        <taxon>Pseudomonadota</taxon>
        <taxon>Betaproteobacteria</taxon>
        <taxon>Burkholderiales</taxon>
        <taxon>Oxalobacteraceae</taxon>
        <taxon>Telluria group</taxon>
        <taxon>Pseudoduganella</taxon>
    </lineage>
</organism>
<comment type="cofactor">
    <cofactor evidence="16">
        <name>NH4(+)</name>
        <dbReference type="ChEBI" id="CHEBI:28938"/>
    </cofactor>
    <cofactor evidence="16">
        <name>K(+)</name>
        <dbReference type="ChEBI" id="CHEBI:29103"/>
    </cofactor>
    <text evidence="16">A monovalent cation. Ammonium or potassium.</text>
</comment>
<comment type="caution">
    <text evidence="17">The sequence shown here is derived from an EMBL/GenBank/DDBJ whole genome shotgun (WGS) entry which is preliminary data.</text>
</comment>
<dbReference type="GO" id="GO:0005524">
    <property type="term" value="F:ATP binding"/>
    <property type="evidence" value="ECO:0007669"/>
    <property type="project" value="UniProtKB-UniRule"/>
</dbReference>
<evidence type="ECO:0000256" key="4">
    <source>
        <dbReference type="ARBA" id="ARBA00005225"/>
    </source>
</evidence>
<comment type="subcellular location">
    <subcellularLocation>
        <location evidence="3 16">Cytoplasm</location>
    </subcellularLocation>
</comment>
<evidence type="ECO:0000256" key="8">
    <source>
        <dbReference type="ARBA" id="ARBA00022679"/>
    </source>
</evidence>
<dbReference type="Gene3D" id="3.30.420.40">
    <property type="match status" value="2"/>
</dbReference>
<keyword evidence="12 16" id="KW-0630">Potassium</keyword>
<evidence type="ECO:0000256" key="6">
    <source>
        <dbReference type="ARBA" id="ARBA00012102"/>
    </source>
</evidence>
<dbReference type="SUPFAM" id="SSF53067">
    <property type="entry name" value="Actin-like ATPase domain"/>
    <property type="match status" value="2"/>
</dbReference>
<feature type="binding site" evidence="16">
    <location>
        <position position="136"/>
    </location>
    <ligand>
        <name>ATP</name>
        <dbReference type="ChEBI" id="CHEBI:30616"/>
    </ligand>
</feature>
<comment type="caution">
    <text evidence="16">Lacks conserved residue(s) required for the propagation of feature annotation.</text>
</comment>
<dbReference type="AlphaFoldDB" id="A0A7X2IPN9"/>
<dbReference type="NCBIfam" id="TIGR00671">
    <property type="entry name" value="baf"/>
    <property type="match status" value="1"/>
</dbReference>
<evidence type="ECO:0000256" key="3">
    <source>
        <dbReference type="ARBA" id="ARBA00004496"/>
    </source>
</evidence>
<dbReference type="PANTHER" id="PTHR34265:SF1">
    <property type="entry name" value="TYPE III PANTOTHENATE KINASE"/>
    <property type="match status" value="1"/>
</dbReference>
<feature type="binding site" evidence="16">
    <location>
        <position position="189"/>
    </location>
    <ligand>
        <name>substrate</name>
    </ligand>
</feature>
<keyword evidence="7 16" id="KW-0963">Cytoplasm</keyword>
<dbReference type="CDD" id="cd24015">
    <property type="entry name" value="ASKHA_NBD_PanK-III"/>
    <property type="match status" value="1"/>
</dbReference>
<keyword evidence="8 16" id="KW-0808">Transferase</keyword>
<comment type="cofactor">
    <cofactor evidence="2">
        <name>K(+)</name>
        <dbReference type="ChEBI" id="CHEBI:29103"/>
    </cofactor>
</comment>
<name>A0A7X2IPN9_9BURK</name>
<evidence type="ECO:0000256" key="2">
    <source>
        <dbReference type="ARBA" id="ARBA00001958"/>
    </source>
</evidence>
<reference evidence="17 18" key="1">
    <citation type="submission" date="2019-11" db="EMBL/GenBank/DDBJ databases">
        <title>Novel species isolated from a subtropical stream in China.</title>
        <authorList>
            <person name="Lu H."/>
        </authorList>
    </citation>
    <scope>NUCLEOTIDE SEQUENCE [LARGE SCALE GENOMIC DNA]</scope>
    <source>
        <strain evidence="17 18">FT92W</strain>
    </source>
</reference>
<evidence type="ECO:0000256" key="9">
    <source>
        <dbReference type="ARBA" id="ARBA00022741"/>
    </source>
</evidence>
<keyword evidence="9 16" id="KW-0547">Nucleotide-binding</keyword>
<keyword evidence="18" id="KW-1185">Reference proteome</keyword>
<gene>
    <name evidence="16" type="primary">coaX</name>
    <name evidence="17" type="ORF">GJ700_16270</name>
</gene>
<dbReference type="PANTHER" id="PTHR34265">
    <property type="entry name" value="TYPE III PANTOTHENATE KINASE"/>
    <property type="match status" value="1"/>
</dbReference>
<dbReference type="GO" id="GO:0004594">
    <property type="term" value="F:pantothenate kinase activity"/>
    <property type="evidence" value="ECO:0007669"/>
    <property type="project" value="UniProtKB-UniRule"/>
</dbReference>
<dbReference type="InterPro" id="IPR043129">
    <property type="entry name" value="ATPase_NBD"/>
</dbReference>
<protein>
    <recommendedName>
        <fullName evidence="15 16">Type III pantothenate kinase</fullName>
        <ecNumber evidence="6 16">2.7.1.33</ecNumber>
    </recommendedName>
    <alternativeName>
        <fullName evidence="16">PanK-III</fullName>
    </alternativeName>
    <alternativeName>
        <fullName evidence="16">Pantothenic acid kinase</fullName>
    </alternativeName>
</protein>
<evidence type="ECO:0000256" key="11">
    <source>
        <dbReference type="ARBA" id="ARBA00022840"/>
    </source>
</evidence>